<dbReference type="InterPro" id="IPR000600">
    <property type="entry name" value="ROK"/>
</dbReference>
<protein>
    <submittedName>
        <fullName evidence="2">ROK family protein</fullName>
    </submittedName>
</protein>
<dbReference type="PANTHER" id="PTHR18964">
    <property type="entry name" value="ROK (REPRESSOR, ORF, KINASE) FAMILY"/>
    <property type="match status" value="1"/>
</dbReference>
<evidence type="ECO:0000256" key="1">
    <source>
        <dbReference type="ARBA" id="ARBA00006479"/>
    </source>
</evidence>
<gene>
    <name evidence="2" type="ORF">FA048_12115</name>
</gene>
<dbReference type="EMBL" id="SWBR01000003">
    <property type="protein sequence ID" value="TKC07905.1"/>
    <property type="molecule type" value="Genomic_DNA"/>
</dbReference>
<dbReference type="RefSeq" id="WP_136841338.1">
    <property type="nucleotide sequence ID" value="NZ_SWBR01000003.1"/>
</dbReference>
<dbReference type="InterPro" id="IPR043129">
    <property type="entry name" value="ATPase_NBD"/>
</dbReference>
<dbReference type="SUPFAM" id="SSF46785">
    <property type="entry name" value="Winged helix' DNA-binding domain"/>
    <property type="match status" value="1"/>
</dbReference>
<dbReference type="AlphaFoldDB" id="A0A4V5NZB8"/>
<comment type="similarity">
    <text evidence="1">Belongs to the ROK (NagC/XylR) family.</text>
</comment>
<proteinExistence type="inferred from homology"/>
<accession>A0A4V5NZB8</accession>
<evidence type="ECO:0000313" key="2">
    <source>
        <dbReference type="EMBL" id="TKC07905.1"/>
    </source>
</evidence>
<dbReference type="SUPFAM" id="SSF53067">
    <property type="entry name" value="Actin-like ATPase domain"/>
    <property type="match status" value="1"/>
</dbReference>
<dbReference type="PROSITE" id="PS01125">
    <property type="entry name" value="ROK"/>
    <property type="match status" value="1"/>
</dbReference>
<reference evidence="2 3" key="1">
    <citation type="submission" date="2019-04" db="EMBL/GenBank/DDBJ databases">
        <title>Pedobacter sp. RP-3-22 sp. nov., isolated from Arctic soil.</title>
        <authorList>
            <person name="Dahal R.H."/>
            <person name="Kim D.-U."/>
        </authorList>
    </citation>
    <scope>NUCLEOTIDE SEQUENCE [LARGE SCALE GENOMIC DNA]</scope>
    <source>
        <strain evidence="2 3">RP-3-22</strain>
    </source>
</reference>
<name>A0A4V5NZB8_9SPHI</name>
<dbReference type="OrthoDB" id="9810372at2"/>
<dbReference type="InterPro" id="IPR036390">
    <property type="entry name" value="WH_DNA-bd_sf"/>
</dbReference>
<dbReference type="InterPro" id="IPR036388">
    <property type="entry name" value="WH-like_DNA-bd_sf"/>
</dbReference>
<dbReference type="Gene3D" id="1.10.10.10">
    <property type="entry name" value="Winged helix-like DNA-binding domain superfamily/Winged helix DNA-binding domain"/>
    <property type="match status" value="1"/>
</dbReference>
<organism evidence="2 3">
    <name type="scientific">Pedobacter polaris</name>
    <dbReference type="NCBI Taxonomy" id="2571273"/>
    <lineage>
        <taxon>Bacteria</taxon>
        <taxon>Pseudomonadati</taxon>
        <taxon>Bacteroidota</taxon>
        <taxon>Sphingobacteriia</taxon>
        <taxon>Sphingobacteriales</taxon>
        <taxon>Sphingobacteriaceae</taxon>
        <taxon>Pedobacter</taxon>
    </lineage>
</organism>
<dbReference type="Proteomes" id="UP000309488">
    <property type="component" value="Unassembled WGS sequence"/>
</dbReference>
<dbReference type="PANTHER" id="PTHR18964:SF149">
    <property type="entry name" value="BIFUNCTIONAL UDP-N-ACETYLGLUCOSAMINE 2-EPIMERASE_N-ACETYLMANNOSAMINE KINASE"/>
    <property type="match status" value="1"/>
</dbReference>
<sequence length="417" mass="45753">MKSLIISKDHISKLSNIDKKKHIQKLRLLKTIIASGPKSVSDLSAILFTSTPTSIQIINELLHDGIIEKNGYGKSIGGRKPELYMMKPNSLYILSIEMEGFKTKMAIVDNNNNIVSGIQSFPLVLADEVNAVDLLYNYARQLIKSSEIDFNKLIGIGISIPGLVNTKYGSSYTYIISNRHLQTLQQVFEEKFNRPVFIQNDVKSSALAESKVGLAQDKRDVLVLLMDWGIGLGIIMDGELRSGTSGFAGEIGHIPFVEDGALCYCGKRGCLETVASGIALVRMAKEGIKSGQLSMLNELSDQEIDKIEPHIVIDAANRGDQYAINILSDIGKNLGKAIATLIQLFNPELVILGGRIAEAKQYITTPIQHSINMYSMVQFTENTKIVLSELGPDAGILGNVHTVVEKIFDYQIELIGA</sequence>
<comment type="caution">
    <text evidence="2">The sequence shown here is derived from an EMBL/GenBank/DDBJ whole genome shotgun (WGS) entry which is preliminary data.</text>
</comment>
<keyword evidence="3" id="KW-1185">Reference proteome</keyword>
<dbReference type="InterPro" id="IPR049874">
    <property type="entry name" value="ROK_cs"/>
</dbReference>
<dbReference type="Pfam" id="PF00480">
    <property type="entry name" value="ROK"/>
    <property type="match status" value="1"/>
</dbReference>
<dbReference type="Gene3D" id="3.30.420.40">
    <property type="match status" value="2"/>
</dbReference>
<evidence type="ECO:0000313" key="3">
    <source>
        <dbReference type="Proteomes" id="UP000309488"/>
    </source>
</evidence>